<name>A0A0N4YCY9_NIPBR</name>
<evidence type="ECO:0000313" key="2">
    <source>
        <dbReference type="EMBL" id="VDL78040.1"/>
    </source>
</evidence>
<evidence type="ECO:0000313" key="4">
    <source>
        <dbReference type="WBParaSite" id="NBR_0001445001-mRNA-1"/>
    </source>
</evidence>
<gene>
    <name evidence="2" type="ORF">NBR_LOCUS14451</name>
</gene>
<keyword evidence="1" id="KW-0175">Coiled coil</keyword>
<accession>A0A0N4YCY9</accession>
<feature type="coiled-coil region" evidence="1">
    <location>
        <begin position="3"/>
        <end position="132"/>
    </location>
</feature>
<dbReference type="Proteomes" id="UP000271162">
    <property type="component" value="Unassembled WGS sequence"/>
</dbReference>
<sequence length="276" mass="31890">MPNSEAGEKLKQLKLEYEKTIESLKQREVELKDQLEHFRNDMNISQQSLEESSNLIQNLQAEIRNKDSMILQIQEELKIKGQHLLGQEETIKAKEVENRTLAEEIEQSKDRYEEMCRQLKLERKKADEQRDQSVSIEIQTDPVVSTHVPVVDLAREKELKSRITELEHALEIKSDLIEKLHEQLPDVSREDVALKKKDRSQSMTAGGVFQNFVSQMKDKRDEANERNRKKEAEKKAAKEAAREYALFREITTALKIAIAVDATTGSKSSEDAFNTR</sequence>
<evidence type="ECO:0000256" key="1">
    <source>
        <dbReference type="SAM" id="Coils"/>
    </source>
</evidence>
<protein>
    <submittedName>
        <fullName evidence="4">HOOK domain-containing protein</fullName>
    </submittedName>
</protein>
<reference evidence="2 3" key="2">
    <citation type="submission" date="2018-11" db="EMBL/GenBank/DDBJ databases">
        <authorList>
            <consortium name="Pathogen Informatics"/>
        </authorList>
    </citation>
    <scope>NUCLEOTIDE SEQUENCE [LARGE SCALE GENOMIC DNA]</scope>
</reference>
<feature type="coiled-coil region" evidence="1">
    <location>
        <begin position="213"/>
        <end position="243"/>
    </location>
</feature>
<proteinExistence type="predicted"/>
<evidence type="ECO:0000313" key="3">
    <source>
        <dbReference type="Proteomes" id="UP000271162"/>
    </source>
</evidence>
<dbReference type="AlphaFoldDB" id="A0A0N4YCY9"/>
<organism evidence="4">
    <name type="scientific">Nippostrongylus brasiliensis</name>
    <name type="common">Rat hookworm</name>
    <dbReference type="NCBI Taxonomy" id="27835"/>
    <lineage>
        <taxon>Eukaryota</taxon>
        <taxon>Metazoa</taxon>
        <taxon>Ecdysozoa</taxon>
        <taxon>Nematoda</taxon>
        <taxon>Chromadorea</taxon>
        <taxon>Rhabditida</taxon>
        <taxon>Rhabditina</taxon>
        <taxon>Rhabditomorpha</taxon>
        <taxon>Strongyloidea</taxon>
        <taxon>Heligmosomidae</taxon>
        <taxon>Nippostrongylus</taxon>
    </lineage>
</organism>
<dbReference type="EMBL" id="UYSL01021370">
    <property type="protein sequence ID" value="VDL78040.1"/>
    <property type="molecule type" value="Genomic_DNA"/>
</dbReference>
<dbReference type="WBParaSite" id="NBR_0001445001-mRNA-1">
    <property type="protein sequence ID" value="NBR_0001445001-mRNA-1"/>
    <property type="gene ID" value="NBR_0001445001"/>
</dbReference>
<dbReference type="STRING" id="27835.A0A0N4YCY9"/>
<keyword evidence="3" id="KW-1185">Reference proteome</keyword>
<reference evidence="4" key="1">
    <citation type="submission" date="2017-02" db="UniProtKB">
        <authorList>
            <consortium name="WormBaseParasite"/>
        </authorList>
    </citation>
    <scope>IDENTIFICATION</scope>
</reference>